<sequence length="19" mass="2275">MKVKNSTKSRSRIFRMMSS</sequence>
<accession>N6TUB0</accession>
<reference evidence="1" key="1">
    <citation type="journal article" date="2013" name="Genome Biol.">
        <title>Draft genome of the mountain pine beetle, Dendroctonus ponderosae Hopkins, a major forest pest.</title>
        <authorList>
            <person name="Keeling C.I."/>
            <person name="Yuen M.M."/>
            <person name="Liao N.Y."/>
            <person name="Docking T.R."/>
            <person name="Chan S.K."/>
            <person name="Taylor G.A."/>
            <person name="Palmquist D.L."/>
            <person name="Jackman S.D."/>
            <person name="Nguyen A."/>
            <person name="Li M."/>
            <person name="Henderson H."/>
            <person name="Janes J.K."/>
            <person name="Zhao Y."/>
            <person name="Pandoh P."/>
            <person name="Moore R."/>
            <person name="Sperling F.A."/>
            <person name="Huber D.P."/>
            <person name="Birol I."/>
            <person name="Jones S.J."/>
            <person name="Bohlmann J."/>
        </authorList>
    </citation>
    <scope>NUCLEOTIDE SEQUENCE</scope>
</reference>
<gene>
    <name evidence="1" type="ORF">YQE_11409</name>
</gene>
<dbReference type="EMBL" id="KB741248">
    <property type="protein sequence ID" value="ENN71976.1"/>
    <property type="molecule type" value="Genomic_DNA"/>
</dbReference>
<organism evidence="1">
    <name type="scientific">Dendroctonus ponderosae</name>
    <name type="common">Mountain pine beetle</name>
    <dbReference type="NCBI Taxonomy" id="77166"/>
    <lineage>
        <taxon>Eukaryota</taxon>
        <taxon>Metazoa</taxon>
        <taxon>Ecdysozoa</taxon>
        <taxon>Arthropoda</taxon>
        <taxon>Hexapoda</taxon>
        <taxon>Insecta</taxon>
        <taxon>Pterygota</taxon>
        <taxon>Neoptera</taxon>
        <taxon>Endopterygota</taxon>
        <taxon>Coleoptera</taxon>
        <taxon>Polyphaga</taxon>
        <taxon>Cucujiformia</taxon>
        <taxon>Curculionidae</taxon>
        <taxon>Scolytinae</taxon>
        <taxon>Dendroctonus</taxon>
    </lineage>
</organism>
<proteinExistence type="predicted"/>
<protein>
    <submittedName>
        <fullName evidence="1">Uncharacterized protein</fullName>
    </submittedName>
</protein>
<dbReference type="AlphaFoldDB" id="N6TUB0"/>
<evidence type="ECO:0000313" key="1">
    <source>
        <dbReference type="EMBL" id="ENN71976.1"/>
    </source>
</evidence>
<feature type="non-terminal residue" evidence="1">
    <location>
        <position position="1"/>
    </location>
</feature>
<name>N6TUB0_DENPD</name>